<dbReference type="EMBL" id="CP003219">
    <property type="protein sequence ID" value="AEW97076.1"/>
    <property type="molecule type" value="Genomic_DNA"/>
</dbReference>
<dbReference type="SUPFAM" id="SSF52540">
    <property type="entry name" value="P-loop containing nucleoside triphosphate hydrolases"/>
    <property type="match status" value="1"/>
</dbReference>
<protein>
    <submittedName>
        <fullName evidence="2">Uncharacterized protein</fullName>
    </submittedName>
</protein>
<dbReference type="Proteomes" id="UP000007842">
    <property type="component" value="Chromosome"/>
</dbReference>
<dbReference type="eggNOG" id="COG1672">
    <property type="taxonomic scope" value="Bacteria"/>
</dbReference>
<feature type="compositionally biased region" description="Basic and acidic residues" evidence="1">
    <location>
        <begin position="393"/>
        <end position="407"/>
    </location>
</feature>
<sequence length="684" mass="73977">MRRRDGRGDRLGDGRRPDRDLPVIALLGRHGSGKTAVLGYLAHRASTAPHAGFDFAAASLRPHEVAARLAFRLSMGGRSGGGPRFPRLTHGLVAVDPELRLDVNSPEQAKHALNKAMRSARRRSAGPAADAMSEAVGLLNDLGVIPVPGAGLMAALLLRGVGPRLVQRIAGAGLDWYGLDSPRGPLETLVELNERSRSEDPADQERVDRLLCEAFLADLRAAYTGRGGPSGDRNCLVVLDNIDHGGGTRFVRLLLELRESLRLRAGGGCDPLLMVVASSTARAVPGPFDPGPAGLRIRGGDQVGYADWRAAVPQSPADRSWWWYPVRLPELTASQVSQLGASVAPRLPEATPLVHRLTYGHPWSVLRMHQAAARMIDRPDADELLRAVLDARPPGRREEADEGDGPRPELTLSQEALAYLFQDMTAEQLAALVTCAAARDLESAVNSGLLEGFTPRVRDTLLEEAAERLWTVSPLHEDAGTRGGRGSGYLPREGPAAHPEPLPDSPVFQPWLWLVLLRELAGREAAGPYPDWTAAHTRLRDWHAGRPGGRLGAHYHQLALGEVDQVVAGLAAGLTTLPTEAWLYELYAVTAAPMRDPVDVTMPASHRADVLTRELAPRAYAERRSLALLVTSLWLAADPRNRLPSARPELNFTISAAFRDLALHADANGAVLRSEAARYETRTD</sequence>
<name>G8WT53_STREN</name>
<dbReference type="PATRIC" id="fig|1003195.29.peg.4693"/>
<organism evidence="2 3">
    <name type="scientific">Streptantibioticus cattleyicolor (strain ATCC 35852 / DSM 46488 / JCM 4925 / NBRC 14057 / NRRL 8057)</name>
    <name type="common">Streptomyces cattleya</name>
    <dbReference type="NCBI Taxonomy" id="1003195"/>
    <lineage>
        <taxon>Bacteria</taxon>
        <taxon>Bacillati</taxon>
        <taxon>Actinomycetota</taxon>
        <taxon>Actinomycetes</taxon>
        <taxon>Kitasatosporales</taxon>
        <taxon>Streptomycetaceae</taxon>
        <taxon>Streptantibioticus</taxon>
    </lineage>
</organism>
<accession>G8WT53</accession>
<dbReference type="KEGG" id="scy:SCATT_47050"/>
<evidence type="ECO:0000256" key="1">
    <source>
        <dbReference type="SAM" id="MobiDB-lite"/>
    </source>
</evidence>
<feature type="region of interest" description="Disordered" evidence="1">
    <location>
        <begin position="390"/>
        <end position="409"/>
    </location>
</feature>
<dbReference type="InterPro" id="IPR027417">
    <property type="entry name" value="P-loop_NTPase"/>
</dbReference>
<evidence type="ECO:0000313" key="2">
    <source>
        <dbReference type="EMBL" id="AEW97076.1"/>
    </source>
</evidence>
<proteinExistence type="predicted"/>
<reference evidence="3" key="1">
    <citation type="submission" date="2011-12" db="EMBL/GenBank/DDBJ databases">
        <title>Complete genome sequence of Streptomyces cattleya strain DSM 46488.</title>
        <authorList>
            <person name="Ou H.-Y."/>
            <person name="Li P."/>
            <person name="Zhao C."/>
            <person name="O'Hagan D."/>
            <person name="Deng Z."/>
        </authorList>
    </citation>
    <scope>NUCLEOTIDE SEQUENCE [LARGE SCALE GENOMIC DNA]</scope>
    <source>
        <strain evidence="3">ATCC 35852 / DSM 46488 / JCM 4925 / NBRC 14057 / NRRL 8057</strain>
    </source>
</reference>
<evidence type="ECO:0000313" key="3">
    <source>
        <dbReference type="Proteomes" id="UP000007842"/>
    </source>
</evidence>
<dbReference type="AlphaFoldDB" id="G8WT53"/>
<dbReference type="HOGENOM" id="CLU_412727_0_0_11"/>
<keyword evidence="3" id="KW-1185">Reference proteome</keyword>
<gene>
    <name evidence="2" type="ordered locus">SCATT_47050</name>
</gene>
<feature type="region of interest" description="Disordered" evidence="1">
    <location>
        <begin position="476"/>
        <end position="503"/>
    </location>
</feature>
<dbReference type="STRING" id="1003195.SCATT_47050"/>